<comment type="caution">
    <text evidence="2">The sequence shown here is derived from an EMBL/GenBank/DDBJ whole genome shotgun (WGS) entry which is preliminary data.</text>
</comment>
<accession>A0A9N7U686</accession>
<feature type="region of interest" description="Disordered" evidence="1">
    <location>
        <begin position="67"/>
        <end position="86"/>
    </location>
</feature>
<sequence length="148" mass="16514">MHTLRLVRAPTASAGTRLHKQSRPLVAVGDVPERGLIDRVTAVVQSVYVFWTDVLHIPTLMLKAGQQKRSYSQPSAAPPRTSNMTTACQMWTSPDCAGRTVAPQLALRQEKARAEPRNGKMKRRRRENHMGLECWRVGVSVLVFPEAS</sequence>
<gene>
    <name evidence="2" type="ORF">PLEPLA_LOCUS12917</name>
</gene>
<name>A0A9N7U686_PLEPL</name>
<dbReference type="Proteomes" id="UP001153269">
    <property type="component" value="Unassembled WGS sequence"/>
</dbReference>
<keyword evidence="3" id="KW-1185">Reference proteome</keyword>
<reference evidence="2" key="1">
    <citation type="submission" date="2020-03" db="EMBL/GenBank/DDBJ databases">
        <authorList>
            <person name="Weist P."/>
        </authorList>
    </citation>
    <scope>NUCLEOTIDE SEQUENCE</scope>
</reference>
<organism evidence="2 3">
    <name type="scientific">Pleuronectes platessa</name>
    <name type="common">European plaice</name>
    <dbReference type="NCBI Taxonomy" id="8262"/>
    <lineage>
        <taxon>Eukaryota</taxon>
        <taxon>Metazoa</taxon>
        <taxon>Chordata</taxon>
        <taxon>Craniata</taxon>
        <taxon>Vertebrata</taxon>
        <taxon>Euteleostomi</taxon>
        <taxon>Actinopterygii</taxon>
        <taxon>Neopterygii</taxon>
        <taxon>Teleostei</taxon>
        <taxon>Neoteleostei</taxon>
        <taxon>Acanthomorphata</taxon>
        <taxon>Carangaria</taxon>
        <taxon>Pleuronectiformes</taxon>
        <taxon>Pleuronectoidei</taxon>
        <taxon>Pleuronectidae</taxon>
        <taxon>Pleuronectes</taxon>
    </lineage>
</organism>
<dbReference type="EMBL" id="CADEAL010000772">
    <property type="protein sequence ID" value="CAB1424987.1"/>
    <property type="molecule type" value="Genomic_DNA"/>
</dbReference>
<evidence type="ECO:0000313" key="2">
    <source>
        <dbReference type="EMBL" id="CAB1424987.1"/>
    </source>
</evidence>
<evidence type="ECO:0000313" key="3">
    <source>
        <dbReference type="Proteomes" id="UP001153269"/>
    </source>
</evidence>
<dbReference type="AlphaFoldDB" id="A0A9N7U686"/>
<evidence type="ECO:0000256" key="1">
    <source>
        <dbReference type="SAM" id="MobiDB-lite"/>
    </source>
</evidence>
<proteinExistence type="predicted"/>
<protein>
    <submittedName>
        <fullName evidence="2">Uncharacterized protein</fullName>
    </submittedName>
</protein>